<keyword evidence="13" id="KW-1185">Reference proteome</keyword>
<dbReference type="SUPFAM" id="SSF55785">
    <property type="entry name" value="PYP-like sensor domain (PAS domain)"/>
    <property type="match status" value="3"/>
</dbReference>
<proteinExistence type="predicted"/>
<dbReference type="Pfam" id="PF00512">
    <property type="entry name" value="HisKA"/>
    <property type="match status" value="1"/>
</dbReference>
<dbReference type="Pfam" id="PF00989">
    <property type="entry name" value="PAS"/>
    <property type="match status" value="1"/>
</dbReference>
<dbReference type="InterPro" id="IPR036097">
    <property type="entry name" value="HisK_dim/P_sf"/>
</dbReference>
<dbReference type="InterPro" id="IPR001610">
    <property type="entry name" value="PAC"/>
</dbReference>
<dbReference type="InterPro" id="IPR029016">
    <property type="entry name" value="GAF-like_dom_sf"/>
</dbReference>
<dbReference type="SUPFAM" id="SSF47384">
    <property type="entry name" value="Homodimeric domain of signal transducing histidine kinase"/>
    <property type="match status" value="1"/>
</dbReference>
<dbReference type="SUPFAM" id="SSF52172">
    <property type="entry name" value="CheY-like"/>
    <property type="match status" value="1"/>
</dbReference>
<evidence type="ECO:0000256" key="1">
    <source>
        <dbReference type="ARBA" id="ARBA00000085"/>
    </source>
</evidence>
<dbReference type="Gene3D" id="3.30.450.40">
    <property type="match status" value="1"/>
</dbReference>
<dbReference type="Proteomes" id="UP000609651">
    <property type="component" value="Unassembled WGS sequence"/>
</dbReference>
<dbReference type="SUPFAM" id="SSF55874">
    <property type="entry name" value="ATPase domain of HSP90 chaperone/DNA topoisomerase II/histidine kinase"/>
    <property type="match status" value="1"/>
</dbReference>
<dbReference type="Gene3D" id="1.10.287.130">
    <property type="match status" value="1"/>
</dbReference>
<evidence type="ECO:0000313" key="13">
    <source>
        <dbReference type="Proteomes" id="UP000609651"/>
    </source>
</evidence>
<dbReference type="InterPro" id="IPR004358">
    <property type="entry name" value="Sig_transdc_His_kin-like_C"/>
</dbReference>
<feature type="compositionally biased region" description="Basic and acidic residues" evidence="7">
    <location>
        <begin position="27"/>
        <end position="39"/>
    </location>
</feature>
<keyword evidence="5 12" id="KW-0418">Kinase</keyword>
<dbReference type="InterPro" id="IPR005467">
    <property type="entry name" value="His_kinase_dom"/>
</dbReference>
<name>A0ABX1VBW6_9PLAN</name>
<dbReference type="Pfam" id="PF01590">
    <property type="entry name" value="GAF"/>
    <property type="match status" value="1"/>
</dbReference>
<feature type="region of interest" description="Disordered" evidence="7">
    <location>
        <begin position="1"/>
        <end position="43"/>
    </location>
</feature>
<keyword evidence="3 6" id="KW-0597">Phosphoprotein</keyword>
<feature type="modified residue" description="4-aspartylphosphate" evidence="6">
    <location>
        <position position="991"/>
    </location>
</feature>
<feature type="domain" description="PAC" evidence="11">
    <location>
        <begin position="273"/>
        <end position="325"/>
    </location>
</feature>
<evidence type="ECO:0000256" key="7">
    <source>
        <dbReference type="SAM" id="MobiDB-lite"/>
    </source>
</evidence>
<feature type="domain" description="Histidine kinase" evidence="8">
    <location>
        <begin position="609"/>
        <end position="883"/>
    </location>
</feature>
<evidence type="ECO:0000256" key="2">
    <source>
        <dbReference type="ARBA" id="ARBA00012438"/>
    </source>
</evidence>
<evidence type="ECO:0000259" key="10">
    <source>
        <dbReference type="PROSITE" id="PS50112"/>
    </source>
</evidence>
<dbReference type="InterPro" id="IPR003018">
    <property type="entry name" value="GAF"/>
</dbReference>
<dbReference type="SUPFAM" id="SSF55781">
    <property type="entry name" value="GAF domain-like"/>
    <property type="match status" value="1"/>
</dbReference>
<dbReference type="PROSITE" id="PS50110">
    <property type="entry name" value="RESPONSE_REGULATORY"/>
    <property type="match status" value="1"/>
</dbReference>
<evidence type="ECO:0000259" key="8">
    <source>
        <dbReference type="PROSITE" id="PS50109"/>
    </source>
</evidence>
<dbReference type="SMART" id="SM00388">
    <property type="entry name" value="HisKA"/>
    <property type="match status" value="1"/>
</dbReference>
<dbReference type="PROSITE" id="PS50113">
    <property type="entry name" value="PAC"/>
    <property type="match status" value="3"/>
</dbReference>
<dbReference type="Gene3D" id="3.30.450.20">
    <property type="entry name" value="PAS domain"/>
    <property type="match status" value="3"/>
</dbReference>
<evidence type="ECO:0000313" key="12">
    <source>
        <dbReference type="EMBL" id="NNJ24833.1"/>
    </source>
</evidence>
<evidence type="ECO:0000256" key="3">
    <source>
        <dbReference type="ARBA" id="ARBA00022553"/>
    </source>
</evidence>
<dbReference type="Gene3D" id="3.40.50.2300">
    <property type="match status" value="1"/>
</dbReference>
<dbReference type="Pfam" id="PF08447">
    <property type="entry name" value="PAS_3"/>
    <property type="match status" value="1"/>
</dbReference>
<dbReference type="SMART" id="SM00387">
    <property type="entry name" value="HATPase_c"/>
    <property type="match status" value="1"/>
</dbReference>
<dbReference type="EC" id="2.7.13.3" evidence="2"/>
<accession>A0ABX1VBW6</accession>
<dbReference type="InterPro" id="IPR013656">
    <property type="entry name" value="PAS_4"/>
</dbReference>
<dbReference type="PROSITE" id="PS50112">
    <property type="entry name" value="PAS"/>
    <property type="match status" value="1"/>
</dbReference>
<evidence type="ECO:0000256" key="6">
    <source>
        <dbReference type="PROSITE-ProRule" id="PRU00169"/>
    </source>
</evidence>
<dbReference type="EMBL" id="WTPX01000018">
    <property type="protein sequence ID" value="NNJ24833.1"/>
    <property type="molecule type" value="Genomic_DNA"/>
</dbReference>
<dbReference type="Pfam" id="PF02518">
    <property type="entry name" value="HATPase_c"/>
    <property type="match status" value="1"/>
</dbReference>
<organism evidence="12 13">
    <name type="scientific">Alienimonas chondri</name>
    <dbReference type="NCBI Taxonomy" id="2681879"/>
    <lineage>
        <taxon>Bacteria</taxon>
        <taxon>Pseudomonadati</taxon>
        <taxon>Planctomycetota</taxon>
        <taxon>Planctomycetia</taxon>
        <taxon>Planctomycetales</taxon>
        <taxon>Planctomycetaceae</taxon>
        <taxon>Alienimonas</taxon>
    </lineage>
</organism>
<feature type="domain" description="PAC" evidence="11">
    <location>
        <begin position="539"/>
        <end position="591"/>
    </location>
</feature>
<dbReference type="InterPro" id="IPR036890">
    <property type="entry name" value="HATPase_C_sf"/>
</dbReference>
<dbReference type="SMART" id="SM00065">
    <property type="entry name" value="GAF"/>
    <property type="match status" value="1"/>
</dbReference>
<comment type="catalytic activity">
    <reaction evidence="1">
        <text>ATP + protein L-histidine = ADP + protein N-phospho-L-histidine.</text>
        <dbReference type="EC" id="2.7.13.3"/>
    </reaction>
</comment>
<keyword evidence="4 12" id="KW-0808">Transferase</keyword>
<feature type="compositionally biased region" description="Low complexity" evidence="7">
    <location>
        <begin position="1"/>
        <end position="18"/>
    </location>
</feature>
<reference evidence="12 13" key="1">
    <citation type="journal article" date="2020" name="Syst. Appl. Microbiol.">
        <title>Alienimonas chondri sp. nov., a novel planctomycete isolated from the biofilm of the red alga Chondrus crispus.</title>
        <authorList>
            <person name="Vitorino I."/>
            <person name="Albuquerque L."/>
            <person name="Wiegand S."/>
            <person name="Kallscheuer N."/>
            <person name="da Costa M.S."/>
            <person name="Lobo-da-Cunha A."/>
            <person name="Jogler C."/>
            <person name="Lage O.M."/>
        </authorList>
    </citation>
    <scope>NUCLEOTIDE SEQUENCE [LARGE SCALE GENOMIC DNA]</scope>
    <source>
        <strain evidence="12 13">LzC2</strain>
    </source>
</reference>
<dbReference type="InterPro" id="IPR003661">
    <property type="entry name" value="HisK_dim/P_dom"/>
</dbReference>
<dbReference type="InterPro" id="IPR035965">
    <property type="entry name" value="PAS-like_dom_sf"/>
</dbReference>
<dbReference type="PANTHER" id="PTHR43047:SF72">
    <property type="entry name" value="OSMOSENSING HISTIDINE PROTEIN KINASE SLN1"/>
    <property type="match status" value="1"/>
</dbReference>
<feature type="domain" description="PAS" evidence="10">
    <location>
        <begin position="198"/>
        <end position="242"/>
    </location>
</feature>
<gene>
    <name evidence="12" type="primary">rcsC_1</name>
    <name evidence="12" type="ORF">LzC2_08930</name>
</gene>
<comment type="caution">
    <text evidence="12">The sequence shown here is derived from an EMBL/GenBank/DDBJ whole genome shotgun (WGS) entry which is preliminary data.</text>
</comment>
<dbReference type="SMART" id="SM00448">
    <property type="entry name" value="REC"/>
    <property type="match status" value="1"/>
</dbReference>
<dbReference type="Gene3D" id="3.30.565.10">
    <property type="entry name" value="Histidine kinase-like ATPase, C-terminal domain"/>
    <property type="match status" value="1"/>
</dbReference>
<protein>
    <recommendedName>
        <fullName evidence="2">histidine kinase</fullName>
        <ecNumber evidence="2">2.7.13.3</ecNumber>
    </recommendedName>
</protein>
<dbReference type="Gene3D" id="2.10.70.100">
    <property type="match status" value="1"/>
</dbReference>
<dbReference type="CDD" id="cd00082">
    <property type="entry name" value="HisKA"/>
    <property type="match status" value="1"/>
</dbReference>
<dbReference type="Pfam" id="PF00072">
    <property type="entry name" value="Response_reg"/>
    <property type="match status" value="1"/>
</dbReference>
<sequence length="1080" mass="115879">MSVSPSPAASLAPASSTPTRAVPGGRCDTDSEHDGEGRVSNDSFEPLGSAVLDRLTRTAARMFGLETALLSTFQNGRQRIVSAAGVPSGGDLDAQDGICVQCATLGEVLAVDDVPNHPVFGQLAGPAAFGVRSYIGVPVALPGTAEKAALCVLSMSPRTWTEEDRAAIADLAEVAAGVIRSDRLTIAHAAAESRARASEERFRDIAESAGEYLWEVDADARFSFLTDPAEDVFGLPVQAILGSRPWELYENCDEADRVRAWFDDVRAKRSRFRNLIRRSVRPDGQEHWVRLSGSPILSDDGELLGYRGTGLDVTVEKRAEQAAARADAQRQWAEAAAESARRDRHDLLERFITQAPAAVAMFDRRMRYITHSQAWVELHNMPPGTDWVGQNCYEAFPAQPARWREVHEAALNGETRRGIADAFTRADGAPGWLDWLVQPWTDDDGNVGGILILSTDVTDRQCNLSRLQSAVAAADLGTWLWDLRTGVLLADGGLRKFFGFPPEAETVGIAPDRLYDPIHADDQSRVAAAVHRAYETGEFDTEFRVQPPDGKLYWLAARGKVSRDEADDPVSFHGAVVDITDRKQAEEDLRNAKAEAEASDRAKSEFVANMSHELRTPLTAILGFSDLSAEAVEAAVGGDDRTVREARDEIVSHARTIRRNGEHLLRLINDVLDLAKIEAGKLVVDRMPFPVRHLAEEAATLIRPKAEAGGLTLEVQVAAELQNRTVLGDPTRVRQVLLNLLGNAVKFTSRAGATEGGGPTLSEAAHGVAHGATGGGTVTLSVNPVLGFGGGFAGGLTAGGAGGPYDWLEYVVSDTGCGIPSEQLERLFDPFEQADASTTRQYGGTGLGLSISRRLAERMGGTLTAESAPGIGSQFRLRVPAPACQPNDSAASVIPNFPPRPLATRPIAVDQVAFDAAADPKPLVGRRVLLAEDMMDSRRLITFLLTKAGADVEAVANGRDAVDAVLPRVDSEGNASREHSPEMGFDVILMDMQMPVLDGYGASRELRSRGYRGPIVALTAHAMEGDAADCLAAGCDAYATKPINQEKLVTCVLRAVAGRLDSKQFTRADCPDAALEPAPL</sequence>
<dbReference type="InterPro" id="IPR011006">
    <property type="entry name" value="CheY-like_superfamily"/>
</dbReference>
<dbReference type="PRINTS" id="PR00344">
    <property type="entry name" value="BCTRLSENSOR"/>
</dbReference>
<dbReference type="CDD" id="cd17546">
    <property type="entry name" value="REC_hyHK_CKI1_RcsC-like"/>
    <property type="match status" value="1"/>
</dbReference>
<dbReference type="InterPro" id="IPR001789">
    <property type="entry name" value="Sig_transdc_resp-reg_receiver"/>
</dbReference>
<dbReference type="CDD" id="cd00130">
    <property type="entry name" value="PAS"/>
    <property type="match status" value="2"/>
</dbReference>
<dbReference type="InterPro" id="IPR000700">
    <property type="entry name" value="PAS-assoc_C"/>
</dbReference>
<dbReference type="SMART" id="SM00086">
    <property type="entry name" value="PAC"/>
    <property type="match status" value="3"/>
</dbReference>
<evidence type="ECO:0000256" key="5">
    <source>
        <dbReference type="ARBA" id="ARBA00022777"/>
    </source>
</evidence>
<dbReference type="InterPro" id="IPR013767">
    <property type="entry name" value="PAS_fold"/>
</dbReference>
<feature type="domain" description="Response regulatory" evidence="9">
    <location>
        <begin position="927"/>
        <end position="1056"/>
    </location>
</feature>
<dbReference type="InterPro" id="IPR013655">
    <property type="entry name" value="PAS_fold_3"/>
</dbReference>
<dbReference type="InterPro" id="IPR003594">
    <property type="entry name" value="HATPase_dom"/>
</dbReference>
<evidence type="ECO:0000259" key="11">
    <source>
        <dbReference type="PROSITE" id="PS50113"/>
    </source>
</evidence>
<dbReference type="RefSeq" id="WP_171184205.1">
    <property type="nucleotide sequence ID" value="NZ_WTPX01000018.1"/>
</dbReference>
<feature type="domain" description="PAC" evidence="11">
    <location>
        <begin position="417"/>
        <end position="469"/>
    </location>
</feature>
<dbReference type="GO" id="GO:0004673">
    <property type="term" value="F:protein histidine kinase activity"/>
    <property type="evidence" value="ECO:0007669"/>
    <property type="project" value="UniProtKB-EC"/>
</dbReference>
<dbReference type="Pfam" id="PF08448">
    <property type="entry name" value="PAS_4"/>
    <property type="match status" value="1"/>
</dbReference>
<dbReference type="CDD" id="cd16922">
    <property type="entry name" value="HATPase_EvgS-ArcB-TorS-like"/>
    <property type="match status" value="1"/>
</dbReference>
<dbReference type="SMART" id="SM00091">
    <property type="entry name" value="PAS"/>
    <property type="match status" value="3"/>
</dbReference>
<dbReference type="PROSITE" id="PS50109">
    <property type="entry name" value="HIS_KIN"/>
    <property type="match status" value="1"/>
</dbReference>
<evidence type="ECO:0000256" key="4">
    <source>
        <dbReference type="ARBA" id="ARBA00022679"/>
    </source>
</evidence>
<dbReference type="NCBIfam" id="TIGR00229">
    <property type="entry name" value="sensory_box"/>
    <property type="match status" value="2"/>
</dbReference>
<dbReference type="InterPro" id="IPR000014">
    <property type="entry name" value="PAS"/>
</dbReference>
<evidence type="ECO:0000259" key="9">
    <source>
        <dbReference type="PROSITE" id="PS50110"/>
    </source>
</evidence>
<dbReference type="PANTHER" id="PTHR43047">
    <property type="entry name" value="TWO-COMPONENT HISTIDINE PROTEIN KINASE"/>
    <property type="match status" value="1"/>
</dbReference>